<dbReference type="AlphaFoldDB" id="A0A2A3N336"/>
<dbReference type="RefSeq" id="WP_095897542.1">
    <property type="nucleotide sequence ID" value="NZ_CAUOYI010000008.1"/>
</dbReference>
<proteinExistence type="predicted"/>
<name>A0A2A3N336_CAPSP</name>
<evidence type="ECO:0000313" key="2">
    <source>
        <dbReference type="Proteomes" id="UP000217334"/>
    </source>
</evidence>
<dbReference type="GeneID" id="78161211"/>
<dbReference type="Proteomes" id="UP000217334">
    <property type="component" value="Chromosome"/>
</dbReference>
<protein>
    <submittedName>
        <fullName evidence="1">Uncharacterized protein</fullName>
    </submittedName>
</protein>
<dbReference type="EMBL" id="CP022383">
    <property type="protein sequence ID" value="ATA78245.1"/>
    <property type="molecule type" value="Genomic_DNA"/>
</dbReference>
<accession>A0A2A3N336</accession>
<gene>
    <name evidence="1" type="ORF">CGC59_00525</name>
</gene>
<sequence length="66" mass="7838">MLNHIQLSPRFGVEGEIAWIITGAHNFLGDVWEQWYVVSDITEEVDNVFDKFGNRYYPHKENLNKR</sequence>
<evidence type="ECO:0000313" key="1">
    <source>
        <dbReference type="EMBL" id="ATA78245.1"/>
    </source>
</evidence>
<organism evidence="1 2">
    <name type="scientific">Capnocytophaga sputigena</name>
    <dbReference type="NCBI Taxonomy" id="1019"/>
    <lineage>
        <taxon>Bacteria</taxon>
        <taxon>Pseudomonadati</taxon>
        <taxon>Bacteroidota</taxon>
        <taxon>Flavobacteriia</taxon>
        <taxon>Flavobacteriales</taxon>
        <taxon>Flavobacteriaceae</taxon>
        <taxon>Capnocytophaga</taxon>
    </lineage>
</organism>
<reference evidence="2" key="1">
    <citation type="submission" date="2017-06" db="EMBL/GenBank/DDBJ databases">
        <title>Capnocytophaga spp. assemblies.</title>
        <authorList>
            <person name="Gulvik C.A."/>
        </authorList>
    </citation>
    <scope>NUCLEOTIDE SEQUENCE [LARGE SCALE GENOMIC DNA]</scope>
    <source>
        <strain evidence="2">H4486</strain>
    </source>
</reference>